<protein>
    <submittedName>
        <fullName evidence="1">Uncharacterized protein</fullName>
    </submittedName>
</protein>
<dbReference type="Proteomes" id="UP000235786">
    <property type="component" value="Unassembled WGS sequence"/>
</dbReference>
<keyword evidence="2" id="KW-1185">Reference proteome</keyword>
<sequence>MPKSTSSACCGRCLGTGGSFPYQSARGQWRDGIVLELGDILDYKAPPLISIREIFEHITEKLVSTYPEELEALCNKFANTPLKILTCCSGTKSPILGLTMVQKSSYEKKLVISHEASAEIKPERAAVLVGLRRCGRRKVMKDIDGCYVITLYELNLVLKLLSCAAM</sequence>
<proteinExistence type="predicted"/>
<name>A0A2J6R001_HYAVF</name>
<evidence type="ECO:0000313" key="2">
    <source>
        <dbReference type="Proteomes" id="UP000235786"/>
    </source>
</evidence>
<gene>
    <name evidence="1" type="ORF">L207DRAFT_187150</name>
</gene>
<evidence type="ECO:0000313" key="1">
    <source>
        <dbReference type="EMBL" id="PMD31854.1"/>
    </source>
</evidence>
<organism evidence="1 2">
    <name type="scientific">Hyaloscypha variabilis (strain UAMH 11265 / GT02V1 / F)</name>
    <name type="common">Meliniomyces variabilis</name>
    <dbReference type="NCBI Taxonomy" id="1149755"/>
    <lineage>
        <taxon>Eukaryota</taxon>
        <taxon>Fungi</taxon>
        <taxon>Dikarya</taxon>
        <taxon>Ascomycota</taxon>
        <taxon>Pezizomycotina</taxon>
        <taxon>Leotiomycetes</taxon>
        <taxon>Helotiales</taxon>
        <taxon>Hyaloscyphaceae</taxon>
        <taxon>Hyaloscypha</taxon>
        <taxon>Hyaloscypha variabilis</taxon>
    </lineage>
</organism>
<dbReference type="AlphaFoldDB" id="A0A2J6R001"/>
<dbReference type="EMBL" id="KZ613961">
    <property type="protein sequence ID" value="PMD31854.1"/>
    <property type="molecule type" value="Genomic_DNA"/>
</dbReference>
<dbReference type="OrthoDB" id="423221at2759"/>
<accession>A0A2J6R001</accession>
<reference evidence="1 2" key="1">
    <citation type="submission" date="2016-04" db="EMBL/GenBank/DDBJ databases">
        <title>A degradative enzymes factory behind the ericoid mycorrhizal symbiosis.</title>
        <authorList>
            <consortium name="DOE Joint Genome Institute"/>
            <person name="Martino E."/>
            <person name="Morin E."/>
            <person name="Grelet G."/>
            <person name="Kuo A."/>
            <person name="Kohler A."/>
            <person name="Daghino S."/>
            <person name="Barry K."/>
            <person name="Choi C."/>
            <person name="Cichocki N."/>
            <person name="Clum A."/>
            <person name="Copeland A."/>
            <person name="Hainaut M."/>
            <person name="Haridas S."/>
            <person name="Labutti K."/>
            <person name="Lindquist E."/>
            <person name="Lipzen A."/>
            <person name="Khouja H.-R."/>
            <person name="Murat C."/>
            <person name="Ohm R."/>
            <person name="Olson A."/>
            <person name="Spatafora J."/>
            <person name="Veneault-Fourrey C."/>
            <person name="Henrissat B."/>
            <person name="Grigoriev I."/>
            <person name="Martin F."/>
            <person name="Perotto S."/>
        </authorList>
    </citation>
    <scope>NUCLEOTIDE SEQUENCE [LARGE SCALE GENOMIC DNA]</scope>
    <source>
        <strain evidence="1 2">F</strain>
    </source>
</reference>